<dbReference type="AlphaFoldDB" id="A0A3B0UUX5"/>
<evidence type="ECO:0000313" key="1">
    <source>
        <dbReference type="EMBL" id="VAW31943.1"/>
    </source>
</evidence>
<name>A0A3B0UUX5_9ZZZZ</name>
<organism evidence="1">
    <name type="scientific">hydrothermal vent metagenome</name>
    <dbReference type="NCBI Taxonomy" id="652676"/>
    <lineage>
        <taxon>unclassified sequences</taxon>
        <taxon>metagenomes</taxon>
        <taxon>ecological metagenomes</taxon>
    </lineage>
</organism>
<gene>
    <name evidence="1" type="ORF">MNBD_CPR01-108</name>
</gene>
<dbReference type="EMBL" id="UOEV01000009">
    <property type="protein sequence ID" value="VAW31943.1"/>
    <property type="molecule type" value="Genomic_DNA"/>
</dbReference>
<evidence type="ECO:0008006" key="2">
    <source>
        <dbReference type="Google" id="ProtNLM"/>
    </source>
</evidence>
<protein>
    <recommendedName>
        <fullName evidence="2">Thioredoxin domain-containing protein</fullName>
    </recommendedName>
</protein>
<reference evidence="1" key="1">
    <citation type="submission" date="2018-06" db="EMBL/GenBank/DDBJ databases">
        <authorList>
            <person name="Zhirakovskaya E."/>
        </authorList>
    </citation>
    <scope>NUCLEOTIDE SEQUENCE</scope>
</reference>
<proteinExistence type="predicted"/>
<sequence length="226" mass="25413">MSLFARNALIALGLTVLLVGTVVYTVNYFDQQRISELNTMQTRLSTDTLSLETQFALLENAPCKNISENTTLSKELSDLGDRLSFTENRLGSKDPQVIELKKSYALLEIRDYLLTKKLETNCKVKPVVVLYFYSNAGNCEDCDRAGYALSYLRQTYPHLRVYSFDYNINLGALKTLISVEKVKPKLPAFIIQGDLHYGFTSLTDLEKVFPKDALATSTATSTIKTH</sequence>
<accession>A0A3B0UUX5</accession>